<dbReference type="PANTHER" id="PTHR33608">
    <property type="entry name" value="BLL2464 PROTEIN"/>
    <property type="match status" value="1"/>
</dbReference>
<organism evidence="2 3">
    <name type="scientific">Mycetocola miduiensis</name>
    <dbReference type="NCBI Taxonomy" id="995034"/>
    <lineage>
        <taxon>Bacteria</taxon>
        <taxon>Bacillati</taxon>
        <taxon>Actinomycetota</taxon>
        <taxon>Actinomycetes</taxon>
        <taxon>Micrococcales</taxon>
        <taxon>Microbacteriaceae</taxon>
        <taxon>Mycetocola</taxon>
    </lineage>
</organism>
<evidence type="ECO:0000313" key="3">
    <source>
        <dbReference type="Proteomes" id="UP000198867"/>
    </source>
</evidence>
<reference evidence="3" key="1">
    <citation type="submission" date="2016-10" db="EMBL/GenBank/DDBJ databases">
        <authorList>
            <person name="Varghese N."/>
            <person name="Submissions S."/>
        </authorList>
    </citation>
    <scope>NUCLEOTIDE SEQUENCE [LARGE SCALE GENOMIC DNA]</scope>
    <source>
        <strain evidence="3">CGMCC 1.11101</strain>
    </source>
</reference>
<accession>A0A1I5BNU4</accession>
<keyword evidence="3" id="KW-1185">Reference proteome</keyword>
<dbReference type="InterPro" id="IPR036465">
    <property type="entry name" value="vWFA_dom_sf"/>
</dbReference>
<sequence>MDELLHRVRTRLAIRAHRRVRGLLDGEYVSLFHGKSLDFDDLRAYIPGDDVKDIDWKATARVGSPLIKRYIATKKHAVLLVVDTGRDFAALSEGGTPKRDIAILAAGVIGYLAVRHGDHVGLVAGDADGTEYVPLRGTESHLERLLRVIHQRTSMSAGPSRLAAQLDYVRRTFRRRMLLIVVADDGALAGQVEELQLVRRLHAQHEILWITIGDVDPTLGDYADKDMIDVADGRDLPPFFRRDSALRAEFEAAVATRTAASADLLDRIGISSHRMTSEEDVVPGLFRLLEGHNHARR</sequence>
<name>A0A1I5BNU4_9MICO</name>
<dbReference type="PANTHER" id="PTHR33608:SF6">
    <property type="entry name" value="BLL2464 PROTEIN"/>
    <property type="match status" value="1"/>
</dbReference>
<evidence type="ECO:0000313" key="2">
    <source>
        <dbReference type="EMBL" id="SFN76398.1"/>
    </source>
</evidence>
<evidence type="ECO:0000259" key="1">
    <source>
        <dbReference type="Pfam" id="PF01882"/>
    </source>
</evidence>
<protein>
    <recommendedName>
        <fullName evidence="1">DUF58 domain-containing protein</fullName>
    </recommendedName>
</protein>
<dbReference type="AlphaFoldDB" id="A0A1I5BNU4"/>
<dbReference type="InterPro" id="IPR002881">
    <property type="entry name" value="DUF58"/>
</dbReference>
<dbReference type="Proteomes" id="UP000198867">
    <property type="component" value="Unassembled WGS sequence"/>
</dbReference>
<proteinExistence type="predicted"/>
<dbReference type="RefSeq" id="WP_090710978.1">
    <property type="nucleotide sequence ID" value="NZ_FOVM01000005.1"/>
</dbReference>
<gene>
    <name evidence="2" type="ORF">SAMN05216219_2008</name>
</gene>
<dbReference type="OrthoDB" id="9776116at2"/>
<dbReference type="STRING" id="995034.SAMN05216219_2008"/>
<dbReference type="SUPFAM" id="SSF53300">
    <property type="entry name" value="vWA-like"/>
    <property type="match status" value="1"/>
</dbReference>
<feature type="domain" description="DUF58" evidence="1">
    <location>
        <begin position="41"/>
        <end position="257"/>
    </location>
</feature>
<dbReference type="EMBL" id="FOVM01000005">
    <property type="protein sequence ID" value="SFN76398.1"/>
    <property type="molecule type" value="Genomic_DNA"/>
</dbReference>
<dbReference type="Pfam" id="PF01882">
    <property type="entry name" value="DUF58"/>
    <property type="match status" value="1"/>
</dbReference>